<evidence type="ECO:0000313" key="2">
    <source>
        <dbReference type="Proteomes" id="UP001239111"/>
    </source>
</evidence>
<comment type="caution">
    <text evidence="1">The sequence shown here is derived from an EMBL/GenBank/DDBJ whole genome shotgun (WGS) entry which is preliminary data.</text>
</comment>
<dbReference type="Proteomes" id="UP001239111">
    <property type="component" value="Chromosome 1"/>
</dbReference>
<name>A0ACC2PPJ2_9HYME</name>
<gene>
    <name evidence="1" type="ORF">QAD02_020306</name>
</gene>
<keyword evidence="2" id="KW-1185">Reference proteome</keyword>
<sequence>MRGSGSSTTAKATQSSAAASSQTSSGQTKNDDCLASYKKLPLHRATLATSIDQVNDKKKSRKSKLKKSKKSAVPKMDNFAHRKAAQGDKLVQTFTKAQQVFQATEESLDKTSSNKDNYFIHGLIKQEFKLVKVDQRNRCVNEILDTIGLINICKPEELAELAKSFY</sequence>
<dbReference type="EMBL" id="CM056741">
    <property type="protein sequence ID" value="KAJ8684514.1"/>
    <property type="molecule type" value="Genomic_DNA"/>
</dbReference>
<organism evidence="1 2">
    <name type="scientific">Eretmocerus hayati</name>
    <dbReference type="NCBI Taxonomy" id="131215"/>
    <lineage>
        <taxon>Eukaryota</taxon>
        <taxon>Metazoa</taxon>
        <taxon>Ecdysozoa</taxon>
        <taxon>Arthropoda</taxon>
        <taxon>Hexapoda</taxon>
        <taxon>Insecta</taxon>
        <taxon>Pterygota</taxon>
        <taxon>Neoptera</taxon>
        <taxon>Endopterygota</taxon>
        <taxon>Hymenoptera</taxon>
        <taxon>Apocrita</taxon>
        <taxon>Proctotrupomorpha</taxon>
        <taxon>Chalcidoidea</taxon>
        <taxon>Aphelinidae</taxon>
        <taxon>Aphelininae</taxon>
        <taxon>Eretmocerus</taxon>
    </lineage>
</organism>
<accession>A0ACC2PPJ2</accession>
<evidence type="ECO:0000313" key="1">
    <source>
        <dbReference type="EMBL" id="KAJ8684514.1"/>
    </source>
</evidence>
<protein>
    <submittedName>
        <fullName evidence="1">Uncharacterized protein</fullName>
    </submittedName>
</protein>
<proteinExistence type="predicted"/>
<reference evidence="1" key="1">
    <citation type="submission" date="2023-04" db="EMBL/GenBank/DDBJ databases">
        <title>A chromosome-level genome assembly of the parasitoid wasp Eretmocerus hayati.</title>
        <authorList>
            <person name="Zhong Y."/>
            <person name="Liu S."/>
            <person name="Liu Y."/>
        </authorList>
    </citation>
    <scope>NUCLEOTIDE SEQUENCE</scope>
    <source>
        <strain evidence="1">ZJU_SS_LIU_2023</strain>
    </source>
</reference>